<feature type="compositionally biased region" description="Low complexity" evidence="1">
    <location>
        <begin position="643"/>
        <end position="659"/>
    </location>
</feature>
<accession>A0A0N0P2C6</accession>
<feature type="region of interest" description="Disordered" evidence="1">
    <location>
        <begin position="1"/>
        <end position="119"/>
    </location>
</feature>
<organism evidence="2 3">
    <name type="scientific">Leptomonas seymouri</name>
    <dbReference type="NCBI Taxonomy" id="5684"/>
    <lineage>
        <taxon>Eukaryota</taxon>
        <taxon>Discoba</taxon>
        <taxon>Euglenozoa</taxon>
        <taxon>Kinetoplastea</taxon>
        <taxon>Metakinetoplastina</taxon>
        <taxon>Trypanosomatida</taxon>
        <taxon>Trypanosomatidae</taxon>
        <taxon>Leishmaniinae</taxon>
        <taxon>Leptomonas</taxon>
    </lineage>
</organism>
<feature type="compositionally biased region" description="Basic and acidic residues" evidence="1">
    <location>
        <begin position="306"/>
        <end position="319"/>
    </location>
</feature>
<gene>
    <name evidence="2" type="ORF">ABL78_8189</name>
</gene>
<feature type="compositionally biased region" description="Polar residues" evidence="1">
    <location>
        <begin position="577"/>
        <end position="589"/>
    </location>
</feature>
<evidence type="ECO:0000313" key="2">
    <source>
        <dbReference type="EMBL" id="KPI82799.1"/>
    </source>
</evidence>
<dbReference type="VEuPathDB" id="TriTrypDB:Lsey_0534_0020"/>
<feature type="compositionally biased region" description="Low complexity" evidence="1">
    <location>
        <begin position="100"/>
        <end position="113"/>
    </location>
</feature>
<dbReference type="OrthoDB" id="248077at2759"/>
<name>A0A0N0P2C6_LEPSE</name>
<comment type="caution">
    <text evidence="2">The sequence shown here is derived from an EMBL/GenBank/DDBJ whole genome shotgun (WGS) entry which is preliminary data.</text>
</comment>
<reference evidence="2 3" key="1">
    <citation type="journal article" date="2015" name="PLoS Pathog.">
        <title>Leptomonas seymouri: Adaptations to the Dixenous Life Cycle Analyzed by Genome Sequencing, Transcriptome Profiling and Co-infection with Leishmania donovani.</title>
        <authorList>
            <person name="Kraeva N."/>
            <person name="Butenko A."/>
            <person name="Hlavacova J."/>
            <person name="Kostygov A."/>
            <person name="Myskova J."/>
            <person name="Grybchuk D."/>
            <person name="Lestinova T."/>
            <person name="Votypka J."/>
            <person name="Volf P."/>
            <person name="Opperdoes F."/>
            <person name="Flegontov P."/>
            <person name="Lukes J."/>
            <person name="Yurchenko V."/>
        </authorList>
    </citation>
    <scope>NUCLEOTIDE SEQUENCE [LARGE SCALE GENOMIC DNA]</scope>
    <source>
        <strain evidence="2 3">ATCC 30220</strain>
    </source>
</reference>
<feature type="region of interest" description="Disordered" evidence="1">
    <location>
        <begin position="1032"/>
        <end position="1063"/>
    </location>
</feature>
<evidence type="ECO:0000256" key="1">
    <source>
        <dbReference type="SAM" id="MobiDB-lite"/>
    </source>
</evidence>
<feature type="region of interest" description="Disordered" evidence="1">
    <location>
        <begin position="134"/>
        <end position="209"/>
    </location>
</feature>
<feature type="compositionally biased region" description="Polar residues" evidence="1">
    <location>
        <begin position="141"/>
        <end position="151"/>
    </location>
</feature>
<protein>
    <submittedName>
        <fullName evidence="2">Uncharacterized protein</fullName>
    </submittedName>
</protein>
<feature type="compositionally biased region" description="Low complexity" evidence="1">
    <location>
        <begin position="156"/>
        <end position="165"/>
    </location>
</feature>
<feature type="region of interest" description="Disordered" evidence="1">
    <location>
        <begin position="425"/>
        <end position="541"/>
    </location>
</feature>
<feature type="region of interest" description="Disordered" evidence="1">
    <location>
        <begin position="634"/>
        <end position="669"/>
    </location>
</feature>
<feature type="compositionally biased region" description="Polar residues" evidence="1">
    <location>
        <begin position="67"/>
        <end position="91"/>
    </location>
</feature>
<evidence type="ECO:0000313" key="3">
    <source>
        <dbReference type="Proteomes" id="UP000038009"/>
    </source>
</evidence>
<feature type="region of interest" description="Disordered" evidence="1">
    <location>
        <begin position="1261"/>
        <end position="1292"/>
    </location>
</feature>
<feature type="compositionally biased region" description="Low complexity" evidence="1">
    <location>
        <begin position="350"/>
        <end position="361"/>
    </location>
</feature>
<feature type="compositionally biased region" description="Low complexity" evidence="1">
    <location>
        <begin position="282"/>
        <end position="294"/>
    </location>
</feature>
<feature type="region of interest" description="Disordered" evidence="1">
    <location>
        <begin position="267"/>
        <end position="384"/>
    </location>
</feature>
<proteinExistence type="predicted"/>
<feature type="compositionally biased region" description="Polar residues" evidence="1">
    <location>
        <begin position="369"/>
        <end position="380"/>
    </location>
</feature>
<dbReference type="EMBL" id="LJSK01000534">
    <property type="protein sequence ID" value="KPI82799.1"/>
    <property type="molecule type" value="Genomic_DNA"/>
</dbReference>
<feature type="compositionally biased region" description="Polar residues" evidence="1">
    <location>
        <begin position="329"/>
        <end position="342"/>
    </location>
</feature>
<feature type="compositionally biased region" description="Low complexity" evidence="1">
    <location>
        <begin position="31"/>
        <end position="41"/>
    </location>
</feature>
<sequence>MQTRTRAVSQRPLPAPLPNNDTAAAIPTRQLSPSALPSPTTTRRRPSRAVAPLTADVLANSRPGVQGASSVHTPVLRPSSSSHQTPRSCHTLSEVPHMPALSSTATTPTARTSVNCPSEPLNARAERNALLSPSCLERSVSKSATSDTVRTPSSPPARLRSLSDPALAEDEKEKGEGSVHGGVEDSAEVTSQQQLPCVHGRGSESASRLPVVLQPRKLTPVNSATPPSTAPCVLTSPARMASQPDVNALSVTSPARRCCLSAGVVRDEAHGNQSTESGNRKSVAAATPTTVTSALRSRSANVVRRCSGEHAQVSREAHLEPLPLPSPQAPSGNIAPSATSVASRRAMNDSNGTSSSSSTSNRPRRHTFSQEIEANSSGSGETYLRENPRVRTLVNNLYQQVLTVQPEDPLNYLAHLSQHAVPQPLSAVHSDTSQPGQPPKPATSNDEKTGADVHNEASTHPMQLASAPTGGSPNPNSRRGTHTPRSVSPHESPAATTLATATTSSTTTITDTRRSGEGTDPSVPASGSAETSSQQQQRPPLSRAGWLATVNQSSNLNGDGGSGGAAGAAAVVPARCRSNSLQSHQSPHSNIEGGLSGGSNTNAQVTAAAVANTTSSGSSHHGNTSSFAMTVPARTADVGSNGGSNANSNVRNSSSNGRVLRAPPPSAPTVPLATRLTSAGSPANTTNIRSALGSSIKLSSPFSFQRPSFHASGGVANHSLGSGVGLLGNHSFSRAMAHQPSLLGSSPGLDHGEATPSDVSSIFSTNSVDLQEFMAEFRMAKEESVGGGIECPMITLEDLAAIAETVSFPFSDGVVLLDLFNELQPCTAYLAKALPPATSTATALECVAAVAPPLSATRVPGSGQNRRPPREAMITAAANAPVRGSNSSNRAAAAAGLDSAGKLLISSTGVGGVAAVAATAVTATHRSMHDSFSLSCGASDCGAATEDHCTRDIEAEPTPPLANQSDLRVSSVRGHVENNRNCTVEDNSGDMTIARHWGNEEILPATPIATIFDANPTKEPLVKLLSPGRSTGADSAFAPTTIPAPPSTKSALEDSDDRASAGGAPTVPFDTLLARMAFKIQGRYSAEAIRIAFYGMMVDDDTNTAATASHANASTSMPVVAHASNAPPTADTAAAATQISRGMINILSFDSLTPSEQAVASSAATTLNCVSMPSCTVPLLRCLSEGLYARLGMVDVTVNDVQRGVRSAGLPTAPEDQSAYECHLEDFARLVRSVTAAADHSFSTSPSSLCLSNLRGSSLQRGTSAAMPRKEEATAASSRVSSGPAVHPVRHT</sequence>
<keyword evidence="3" id="KW-1185">Reference proteome</keyword>
<dbReference type="OMA" id="ECHLEDF"/>
<feature type="compositionally biased region" description="Polar residues" evidence="1">
    <location>
        <begin position="469"/>
        <end position="486"/>
    </location>
</feature>
<dbReference type="Proteomes" id="UP000038009">
    <property type="component" value="Unassembled WGS sequence"/>
</dbReference>
<feature type="compositionally biased region" description="Low complexity" evidence="1">
    <location>
        <begin position="494"/>
        <end position="510"/>
    </location>
</feature>
<feature type="compositionally biased region" description="Basic and acidic residues" evidence="1">
    <location>
        <begin position="445"/>
        <end position="457"/>
    </location>
</feature>
<feature type="region of interest" description="Disordered" evidence="1">
    <location>
        <begin position="577"/>
        <end position="600"/>
    </location>
</feature>